<dbReference type="SUPFAM" id="SSF56176">
    <property type="entry name" value="FAD-binding/transporter-associated domain-like"/>
    <property type="match status" value="1"/>
</dbReference>
<dbReference type="EMBL" id="WVTA01000005">
    <property type="protein sequence ID" value="KAK3210307.1"/>
    <property type="molecule type" value="Genomic_DNA"/>
</dbReference>
<dbReference type="PROSITE" id="PS51387">
    <property type="entry name" value="FAD_PCMH"/>
    <property type="match status" value="1"/>
</dbReference>
<gene>
    <name evidence="9" type="ORF">GRF29_44g2297716</name>
</gene>
<dbReference type="InterPro" id="IPR016169">
    <property type="entry name" value="FAD-bd_PCMH_sub2"/>
</dbReference>
<dbReference type="AlphaFoldDB" id="A0AAN6RK91"/>
<dbReference type="Pfam" id="PF01565">
    <property type="entry name" value="FAD_binding_4"/>
    <property type="match status" value="1"/>
</dbReference>
<dbReference type="Gene3D" id="3.40.462.20">
    <property type="match status" value="1"/>
</dbReference>
<feature type="signal peptide" evidence="7">
    <location>
        <begin position="1"/>
        <end position="18"/>
    </location>
</feature>
<accession>A0AAN6RK91</accession>
<dbReference type="Gene3D" id="3.30.43.10">
    <property type="entry name" value="Uridine Diphospho-n-acetylenolpyruvylglucosamine Reductase, domain 2"/>
    <property type="match status" value="1"/>
</dbReference>
<keyword evidence="7" id="KW-0732">Signal</keyword>
<dbReference type="Gene3D" id="3.30.465.10">
    <property type="match status" value="1"/>
</dbReference>
<dbReference type="InterPro" id="IPR036318">
    <property type="entry name" value="FAD-bd_PCMH-like_sf"/>
</dbReference>
<evidence type="ECO:0000256" key="6">
    <source>
        <dbReference type="SAM" id="MobiDB-lite"/>
    </source>
</evidence>
<evidence type="ECO:0000256" key="2">
    <source>
        <dbReference type="ARBA" id="ARBA00005466"/>
    </source>
</evidence>
<dbReference type="InterPro" id="IPR016167">
    <property type="entry name" value="FAD-bd_PCMH_sub1"/>
</dbReference>
<dbReference type="InterPro" id="IPR050416">
    <property type="entry name" value="FAD-linked_Oxidoreductase"/>
</dbReference>
<dbReference type="PANTHER" id="PTHR42973:SF9">
    <property type="entry name" value="FAD-BINDING PCMH-TYPE DOMAIN-CONTAINING PROTEIN-RELATED"/>
    <property type="match status" value="1"/>
</dbReference>
<proteinExistence type="inferred from homology"/>
<evidence type="ECO:0000256" key="4">
    <source>
        <dbReference type="ARBA" id="ARBA00022827"/>
    </source>
</evidence>
<evidence type="ECO:0000313" key="9">
    <source>
        <dbReference type="EMBL" id="KAK3210307.1"/>
    </source>
</evidence>
<protein>
    <recommendedName>
        <fullName evidence="8">FAD-binding PCMH-type domain-containing protein</fullName>
    </recommendedName>
</protein>
<dbReference type="Proteomes" id="UP001280581">
    <property type="component" value="Unassembled WGS sequence"/>
</dbReference>
<evidence type="ECO:0000256" key="7">
    <source>
        <dbReference type="SAM" id="SignalP"/>
    </source>
</evidence>
<feature type="region of interest" description="Disordered" evidence="6">
    <location>
        <begin position="423"/>
        <end position="456"/>
    </location>
</feature>
<evidence type="ECO:0000256" key="5">
    <source>
        <dbReference type="ARBA" id="ARBA00023002"/>
    </source>
</evidence>
<sequence>MRPFTLLSTWLPLGSVLAFPFNSIDRTISARNNNIHDAISELQPLLSQDAVLIQSSDPGWDELQIRGTSPRISPDYSVIVEAATAADVENTVKIAAQFNIPFLAVSGTHGWTKTLNELKYGFQINLRKLNSTFLDEGAYTATIGGGTLQHETTRDLFAYNKQAVTGLCECVSVAGPLLGGGHSLLQARHGFALDNLISADVVLANGTAVTASSDTNPDLFWALKGAGHNFGIVTSMQLKVYDIQSNWNVNVFIFTNDKLETVLKIVNELDCDPNRPTNLVLEGVVTRIPNVDPENPSFLYIVSYEGTPEEAAPYFAPFEAASPVTTQKFTDVDYLSIYSVTKSSLDSASCTRGRNALGSGASLPYWNVTAARAAIDIFAELTADARYADSVFLLENYGMQGVRKADASASSLSAEEREYPNLANPTIWWDGEEEKDTEDAMGREEDGTRVDDMVTE</sequence>
<dbReference type="GO" id="GO:0071949">
    <property type="term" value="F:FAD binding"/>
    <property type="evidence" value="ECO:0007669"/>
    <property type="project" value="InterPro"/>
</dbReference>
<feature type="compositionally biased region" description="Basic and acidic residues" evidence="6">
    <location>
        <begin position="438"/>
        <end position="456"/>
    </location>
</feature>
<dbReference type="GO" id="GO:0016491">
    <property type="term" value="F:oxidoreductase activity"/>
    <property type="evidence" value="ECO:0007669"/>
    <property type="project" value="UniProtKB-KW"/>
</dbReference>
<evidence type="ECO:0000313" key="10">
    <source>
        <dbReference type="Proteomes" id="UP001280581"/>
    </source>
</evidence>
<keyword evidence="5" id="KW-0560">Oxidoreductase</keyword>
<evidence type="ECO:0000259" key="8">
    <source>
        <dbReference type="PROSITE" id="PS51387"/>
    </source>
</evidence>
<comment type="caution">
    <text evidence="9">The sequence shown here is derived from an EMBL/GenBank/DDBJ whole genome shotgun (WGS) entry which is preliminary data.</text>
</comment>
<evidence type="ECO:0000256" key="1">
    <source>
        <dbReference type="ARBA" id="ARBA00001974"/>
    </source>
</evidence>
<organism evidence="9 10">
    <name type="scientific">Pseudopithomyces chartarum</name>
    <dbReference type="NCBI Taxonomy" id="1892770"/>
    <lineage>
        <taxon>Eukaryota</taxon>
        <taxon>Fungi</taxon>
        <taxon>Dikarya</taxon>
        <taxon>Ascomycota</taxon>
        <taxon>Pezizomycotina</taxon>
        <taxon>Dothideomycetes</taxon>
        <taxon>Pleosporomycetidae</taxon>
        <taxon>Pleosporales</taxon>
        <taxon>Massarineae</taxon>
        <taxon>Didymosphaeriaceae</taxon>
        <taxon>Pseudopithomyces</taxon>
    </lineage>
</organism>
<keyword evidence="4" id="KW-0274">FAD</keyword>
<comment type="similarity">
    <text evidence="2">Belongs to the oxygen-dependent FAD-linked oxidoreductase family.</text>
</comment>
<dbReference type="InterPro" id="IPR016166">
    <property type="entry name" value="FAD-bd_PCMH"/>
</dbReference>
<reference evidence="9 10" key="1">
    <citation type="submission" date="2021-02" db="EMBL/GenBank/DDBJ databases">
        <title>Genome assembly of Pseudopithomyces chartarum.</title>
        <authorList>
            <person name="Jauregui R."/>
            <person name="Singh J."/>
            <person name="Voisey C."/>
        </authorList>
    </citation>
    <scope>NUCLEOTIDE SEQUENCE [LARGE SCALE GENOMIC DNA]</scope>
    <source>
        <strain evidence="9 10">AGR01</strain>
    </source>
</reference>
<feature type="chain" id="PRO_5043005326" description="FAD-binding PCMH-type domain-containing protein" evidence="7">
    <location>
        <begin position="19"/>
        <end position="456"/>
    </location>
</feature>
<feature type="domain" description="FAD-binding PCMH-type" evidence="8">
    <location>
        <begin position="71"/>
        <end position="243"/>
    </location>
</feature>
<dbReference type="PANTHER" id="PTHR42973">
    <property type="entry name" value="BINDING OXIDOREDUCTASE, PUTATIVE (AFU_ORTHOLOGUE AFUA_1G17690)-RELATED"/>
    <property type="match status" value="1"/>
</dbReference>
<name>A0AAN6RK91_9PLEO</name>
<keyword evidence="3" id="KW-0285">Flavoprotein</keyword>
<evidence type="ECO:0000256" key="3">
    <source>
        <dbReference type="ARBA" id="ARBA00022630"/>
    </source>
</evidence>
<dbReference type="InterPro" id="IPR006094">
    <property type="entry name" value="Oxid_FAD_bind_N"/>
</dbReference>
<comment type="cofactor">
    <cofactor evidence="1">
        <name>FAD</name>
        <dbReference type="ChEBI" id="CHEBI:57692"/>
    </cofactor>
</comment>
<keyword evidence="10" id="KW-1185">Reference proteome</keyword>